<reference evidence="2" key="1">
    <citation type="submission" date="2023-07" db="EMBL/GenBank/DDBJ databases">
        <title>Novel species isolated from saline lakes on Tibetan Plateau.</title>
        <authorList>
            <person name="Lu H."/>
        </authorList>
    </citation>
    <scope>NUCLEOTIDE SEQUENCE [LARGE SCALE GENOMIC DNA]</scope>
    <source>
        <strain evidence="2">CAK8W</strain>
    </source>
</reference>
<accession>A0ABS7XKM2</accession>
<keyword evidence="2" id="KW-1185">Reference proteome</keyword>
<dbReference type="EMBL" id="JAIQZE010000013">
    <property type="protein sequence ID" value="MBZ9779528.1"/>
    <property type="molecule type" value="Genomic_DNA"/>
</dbReference>
<evidence type="ECO:0008006" key="3">
    <source>
        <dbReference type="Google" id="ProtNLM"/>
    </source>
</evidence>
<name>A0ABS7XKM2_9FLAO</name>
<sequence length="163" mass="18670">MKNLFLFIVIIFITSCTKDEVIREVDNLSINESNFQLNLKSFESLGKEVEIKNGNVNEFLTSNFEELLTMEDDLELKIFLRKNKNTFALKSINNNDNNLLKADPPGFWDSETVCNTCRNEECVKSTLSEAVGEGNTDVDIRVRVKRTLGVQTGLEICYERYVN</sequence>
<dbReference type="PROSITE" id="PS51257">
    <property type="entry name" value="PROKAR_LIPOPROTEIN"/>
    <property type="match status" value="1"/>
</dbReference>
<dbReference type="RefSeq" id="WP_224461864.1">
    <property type="nucleotide sequence ID" value="NZ_JAIQZE010000013.1"/>
</dbReference>
<protein>
    <recommendedName>
        <fullName evidence="3">Lipoprotein</fullName>
    </recommendedName>
</protein>
<dbReference type="Proteomes" id="UP001199314">
    <property type="component" value="Unassembled WGS sequence"/>
</dbReference>
<proteinExistence type="predicted"/>
<gene>
    <name evidence="1" type="ORF">LB452_11405</name>
</gene>
<organism evidence="1 2">
    <name type="scientific">Psychroflexus longus</name>
    <dbReference type="NCBI Taxonomy" id="2873596"/>
    <lineage>
        <taxon>Bacteria</taxon>
        <taxon>Pseudomonadati</taxon>
        <taxon>Bacteroidota</taxon>
        <taxon>Flavobacteriia</taxon>
        <taxon>Flavobacteriales</taxon>
        <taxon>Flavobacteriaceae</taxon>
        <taxon>Psychroflexus</taxon>
    </lineage>
</organism>
<evidence type="ECO:0000313" key="1">
    <source>
        <dbReference type="EMBL" id="MBZ9779528.1"/>
    </source>
</evidence>
<comment type="caution">
    <text evidence="1">The sequence shown here is derived from an EMBL/GenBank/DDBJ whole genome shotgun (WGS) entry which is preliminary data.</text>
</comment>
<evidence type="ECO:0000313" key="2">
    <source>
        <dbReference type="Proteomes" id="UP001199314"/>
    </source>
</evidence>